<gene>
    <name evidence="5" type="ordered locus">Bacsa_1335</name>
</gene>
<dbReference type="OrthoDB" id="9764688at2"/>
<accession>F0R7W5</accession>
<feature type="domain" description="Imelysin-like" evidence="4">
    <location>
        <begin position="58"/>
        <end position="424"/>
    </location>
</feature>
<dbReference type="Gene3D" id="1.20.1420.20">
    <property type="entry name" value="M75 peptidase, HXXE motif"/>
    <property type="match status" value="1"/>
</dbReference>
<name>F0R7W5_PHOSB</name>
<keyword evidence="2 3" id="KW-0732">Signal</keyword>
<dbReference type="HOGENOM" id="CLU_050043_1_0_10"/>
<evidence type="ECO:0000313" key="6">
    <source>
        <dbReference type="Proteomes" id="UP000007486"/>
    </source>
</evidence>
<organism evidence="5 6">
    <name type="scientific">Phocaeicola salanitronis (strain DSM 18170 / JCM 13657 / CCUG 60908 / BL78)</name>
    <name type="common">Bacteroides salanitronis</name>
    <dbReference type="NCBI Taxonomy" id="667015"/>
    <lineage>
        <taxon>Bacteria</taxon>
        <taxon>Pseudomonadati</taxon>
        <taxon>Bacteroidota</taxon>
        <taxon>Bacteroidia</taxon>
        <taxon>Bacteroidales</taxon>
        <taxon>Bacteroidaceae</taxon>
        <taxon>Phocaeicola</taxon>
    </lineage>
</organism>
<dbReference type="RefSeq" id="WP_013617342.1">
    <property type="nucleotide sequence ID" value="NC_015164.1"/>
</dbReference>
<dbReference type="Proteomes" id="UP000007486">
    <property type="component" value="Chromosome"/>
</dbReference>
<dbReference type="InterPro" id="IPR018976">
    <property type="entry name" value="Imelysin-like"/>
</dbReference>
<dbReference type="Pfam" id="PF09375">
    <property type="entry name" value="Peptidase_M75"/>
    <property type="match status" value="1"/>
</dbReference>
<dbReference type="KEGG" id="bsa:Bacsa_1335"/>
<keyword evidence="6" id="KW-1185">Reference proteome</keyword>
<evidence type="ECO:0000256" key="1">
    <source>
        <dbReference type="ARBA" id="ARBA00004196"/>
    </source>
</evidence>
<dbReference type="PROSITE" id="PS51257">
    <property type="entry name" value="PROKAR_LIPOPROTEIN"/>
    <property type="match status" value="1"/>
</dbReference>
<feature type="chain" id="PRO_5003254962" evidence="3">
    <location>
        <begin position="24"/>
        <end position="440"/>
    </location>
</feature>
<dbReference type="eggNOG" id="COG3487">
    <property type="taxonomic scope" value="Bacteria"/>
</dbReference>
<dbReference type="CDD" id="cd14658">
    <property type="entry name" value="Imelysin-like_IrpA"/>
    <property type="match status" value="1"/>
</dbReference>
<dbReference type="EMBL" id="CP002530">
    <property type="protein sequence ID" value="ADY35907.1"/>
    <property type="molecule type" value="Genomic_DNA"/>
</dbReference>
<evidence type="ECO:0000259" key="4">
    <source>
        <dbReference type="Pfam" id="PF09375"/>
    </source>
</evidence>
<dbReference type="InterPro" id="IPR038352">
    <property type="entry name" value="Imelysin_sf"/>
</dbReference>
<dbReference type="AlphaFoldDB" id="F0R7W5"/>
<evidence type="ECO:0000256" key="2">
    <source>
        <dbReference type="ARBA" id="ARBA00022729"/>
    </source>
</evidence>
<sequence length="440" mass="47999">MKKYFKLPLYAVMTAFLAMGTVACDDEENTGGTDSGELSPREAALKEIVNDYTTKTVIPTYEALADASVELHTACMAMYNAGVGNVTTDQVRTAGEAWKKAREYWERSEAWLYGPAGDYNVDPHIDSWPLDQIALDALLANETEMAKMDVNGVYISSQDYGLLGFHALEYMLFAIEGSGMSQTSVPHSTDYTAQELSYIAGVAGDLRNHCIFLEAAWVGEDNISSAKQQALADVRNEAQFAANNVSIQRVLQDLANGLCYADEMNNPAEGGGNDFVNYLQAVQSLAGEDGIQNIANEVGNIKIGNPTGMGAGDEYEYDPDYIESPYSLNSINDFLGNIISIENAYRGIQTSKSYNSGVTYAQPVEHSLSSYVASLDADLDTRVIAAIDNAYNAIDQMEEPFVVTCAQGGAYTEINRNAITACRELNDIFDEVLALIREQR</sequence>
<evidence type="ECO:0000256" key="3">
    <source>
        <dbReference type="SAM" id="SignalP"/>
    </source>
</evidence>
<evidence type="ECO:0000313" key="5">
    <source>
        <dbReference type="EMBL" id="ADY35907.1"/>
    </source>
</evidence>
<feature type="signal peptide" evidence="3">
    <location>
        <begin position="1"/>
        <end position="23"/>
    </location>
</feature>
<dbReference type="GO" id="GO:0030313">
    <property type="term" value="C:cell envelope"/>
    <property type="evidence" value="ECO:0007669"/>
    <property type="project" value="UniProtKB-SubCell"/>
</dbReference>
<dbReference type="InterPro" id="IPR034982">
    <property type="entry name" value="Imelysin-like_IrpA"/>
</dbReference>
<protein>
    <submittedName>
        <fullName evidence="5">Peptidase M75, Imelysin</fullName>
    </submittedName>
</protein>
<comment type="subcellular location">
    <subcellularLocation>
        <location evidence="1">Cell envelope</location>
    </subcellularLocation>
</comment>
<reference evidence="5 6" key="1">
    <citation type="journal article" date="2011" name="Stand. Genomic Sci.">
        <title>Complete genome sequence of Bacteroides salanitronis type strain (BL78).</title>
        <authorList>
            <person name="Gronow S."/>
            <person name="Held B."/>
            <person name="Lucas S."/>
            <person name="Lapidus A."/>
            <person name="Del Rio T.G."/>
            <person name="Nolan M."/>
            <person name="Tice H."/>
            <person name="Deshpande S."/>
            <person name="Cheng J.F."/>
            <person name="Pitluck S."/>
            <person name="Liolios K."/>
            <person name="Pagani I."/>
            <person name="Ivanova N."/>
            <person name="Mavromatis K."/>
            <person name="Pati A."/>
            <person name="Tapia R."/>
            <person name="Han C."/>
            <person name="Goodwin L."/>
            <person name="Chen A."/>
            <person name="Palaniappan K."/>
            <person name="Land M."/>
            <person name="Hauser L."/>
            <person name="Chang Y.J."/>
            <person name="Jeffries C.D."/>
            <person name="Brambilla E.M."/>
            <person name="Rohde M."/>
            <person name="Goker M."/>
            <person name="Detter J.C."/>
            <person name="Woyke T."/>
            <person name="Bristow J."/>
            <person name="Markowitz V."/>
            <person name="Hugenholtz P."/>
            <person name="Kyrpides N.C."/>
            <person name="Klenk H.P."/>
            <person name="Eisen J.A."/>
        </authorList>
    </citation>
    <scope>NUCLEOTIDE SEQUENCE [LARGE SCALE GENOMIC DNA]</scope>
    <source>
        <strain evidence="5 6">DSM 18170</strain>
    </source>
</reference>
<proteinExistence type="predicted"/>
<dbReference type="STRING" id="667015.Bacsa_1335"/>